<keyword evidence="7 8" id="KW-0472">Membrane</keyword>
<proteinExistence type="inferred from homology"/>
<dbReference type="InterPro" id="IPR021147">
    <property type="entry name" value="DUF697"/>
</dbReference>
<dbReference type="Proteomes" id="UP000281112">
    <property type="component" value="Unassembled WGS sequence"/>
</dbReference>
<organism evidence="9 10">
    <name type="scientific">Vibrio viridaestus</name>
    <dbReference type="NCBI Taxonomy" id="2487322"/>
    <lineage>
        <taxon>Bacteria</taxon>
        <taxon>Pseudomonadati</taxon>
        <taxon>Pseudomonadota</taxon>
        <taxon>Gammaproteobacteria</taxon>
        <taxon>Vibrionales</taxon>
        <taxon>Vibrionaceae</taxon>
        <taxon>Vibrio</taxon>
    </lineage>
</organism>
<evidence type="ECO:0000256" key="5">
    <source>
        <dbReference type="ARBA" id="ARBA00022692"/>
    </source>
</evidence>
<feature type="transmembrane region" description="Helical" evidence="8">
    <location>
        <begin position="202"/>
        <end position="225"/>
    </location>
</feature>
<gene>
    <name evidence="9" type="ORF">EES38_10470</name>
</gene>
<sequence length="339" mass="37870">MSEFKEKQTFDKNLEQDTVAEEDLTLKRHFDNSADFQADELSSVEEQTESLNIEPIIRPKKQRWMGAAALTVFGGLVAWQGVDSLVTAYQESDWLTLGWSGFISGLAGFGLVKLGKEWLTLRKLKQHFSTQEKAEQILREDGVGLAEPFCRNLIQSSVEQSSVDVWQSKLDPAYNDKEVFELYDAIVLKHQDKRAIDVISRYSANSAVMVAISPLAIADMLLVAWRSLKMLEEIADIYQIELGYWSRLRLLKLVLANMAFAGVTELAIDTGMDIISTNLVQKLSARAGQGVGVGLMTGRLGVQAMKLMRPLPWVNEQQASLGTIKKSILTRVLKLSNKS</sequence>
<evidence type="ECO:0000256" key="1">
    <source>
        <dbReference type="ARBA" id="ARBA00004429"/>
    </source>
</evidence>
<dbReference type="RefSeq" id="WP_124937120.1">
    <property type="nucleotide sequence ID" value="NZ_RJVQ01000003.1"/>
</dbReference>
<evidence type="ECO:0000256" key="4">
    <source>
        <dbReference type="ARBA" id="ARBA00022519"/>
    </source>
</evidence>
<evidence type="ECO:0000256" key="8">
    <source>
        <dbReference type="SAM" id="Phobius"/>
    </source>
</evidence>
<dbReference type="OrthoDB" id="958025at2"/>
<accession>A0A3N9TH80</accession>
<evidence type="ECO:0000313" key="10">
    <source>
        <dbReference type="Proteomes" id="UP000281112"/>
    </source>
</evidence>
<protein>
    <submittedName>
        <fullName evidence="9">TIGR01620 family protein</fullName>
    </submittedName>
</protein>
<feature type="transmembrane region" description="Helical" evidence="8">
    <location>
        <begin position="64"/>
        <end position="82"/>
    </location>
</feature>
<dbReference type="AlphaFoldDB" id="A0A3N9TH80"/>
<dbReference type="NCBIfam" id="TIGR01620">
    <property type="entry name" value="hyp_HI0043"/>
    <property type="match status" value="1"/>
</dbReference>
<comment type="subcellular location">
    <subcellularLocation>
        <location evidence="1">Cell inner membrane</location>
        <topology evidence="1">Multi-pass membrane protein</topology>
    </subcellularLocation>
</comment>
<keyword evidence="4" id="KW-0997">Cell inner membrane</keyword>
<evidence type="ECO:0000313" key="9">
    <source>
        <dbReference type="EMBL" id="RQW63658.1"/>
    </source>
</evidence>
<comment type="caution">
    <text evidence="9">The sequence shown here is derived from an EMBL/GenBank/DDBJ whole genome shotgun (WGS) entry which is preliminary data.</text>
</comment>
<evidence type="ECO:0000256" key="7">
    <source>
        <dbReference type="ARBA" id="ARBA00023136"/>
    </source>
</evidence>
<evidence type="ECO:0000256" key="3">
    <source>
        <dbReference type="ARBA" id="ARBA00022475"/>
    </source>
</evidence>
<name>A0A3N9TH80_9VIBR</name>
<dbReference type="GO" id="GO:0005886">
    <property type="term" value="C:plasma membrane"/>
    <property type="evidence" value="ECO:0007669"/>
    <property type="project" value="UniProtKB-SubCell"/>
</dbReference>
<keyword evidence="3" id="KW-1003">Cell membrane</keyword>
<keyword evidence="5 8" id="KW-0812">Transmembrane</keyword>
<dbReference type="PANTHER" id="PTHR39342:SF1">
    <property type="entry name" value="UPF0283 MEMBRANE PROTEIN YCJF"/>
    <property type="match status" value="1"/>
</dbReference>
<keyword evidence="6 8" id="KW-1133">Transmembrane helix</keyword>
<dbReference type="InterPro" id="IPR006507">
    <property type="entry name" value="UPF0283"/>
</dbReference>
<dbReference type="PANTHER" id="PTHR39342">
    <property type="entry name" value="UPF0283 MEMBRANE PROTEIN YCJF"/>
    <property type="match status" value="1"/>
</dbReference>
<comment type="similarity">
    <text evidence="2">Belongs to the UPF0283 family.</text>
</comment>
<evidence type="ECO:0000256" key="2">
    <source>
        <dbReference type="ARBA" id="ARBA00008255"/>
    </source>
</evidence>
<keyword evidence="10" id="KW-1185">Reference proteome</keyword>
<reference evidence="9 10" key="1">
    <citation type="submission" date="2018-11" db="EMBL/GenBank/DDBJ databases">
        <title>Vibrio LJC006 sp. nov., isolated from seawater during the bloom of the enteromorpha.</title>
        <authorList>
            <person name="Liang J."/>
        </authorList>
    </citation>
    <scope>NUCLEOTIDE SEQUENCE [LARGE SCALE GENOMIC DNA]</scope>
    <source>
        <strain evidence="9 10">LJC006</strain>
    </source>
</reference>
<feature type="transmembrane region" description="Helical" evidence="8">
    <location>
        <begin position="94"/>
        <end position="115"/>
    </location>
</feature>
<dbReference type="Pfam" id="PF05128">
    <property type="entry name" value="DUF697"/>
    <property type="match status" value="1"/>
</dbReference>
<dbReference type="EMBL" id="RJVQ01000003">
    <property type="protein sequence ID" value="RQW63658.1"/>
    <property type="molecule type" value="Genomic_DNA"/>
</dbReference>
<evidence type="ECO:0000256" key="6">
    <source>
        <dbReference type="ARBA" id="ARBA00022989"/>
    </source>
</evidence>